<dbReference type="OMA" id="EWANIAP"/>
<dbReference type="EMBL" id="HG739090">
    <property type="protein sequence ID" value="CDP01215.1"/>
    <property type="molecule type" value="Genomic_DNA"/>
</dbReference>
<proteinExistence type="predicted"/>
<evidence type="ECO:0000313" key="2">
    <source>
        <dbReference type="Proteomes" id="UP000295252"/>
    </source>
</evidence>
<sequence>MEWWDKMIVPIRKAWVNVAQHLGIRKTGLVKLRHDVRTCEYEDVHILWELLKKNDAPLQTSTAAGSTKRRFCRVVEWANIAPILLCHHGV</sequence>
<gene>
    <name evidence="1" type="ORF">GSCOC_T00034787001</name>
</gene>
<dbReference type="Gramene" id="CDP01215">
    <property type="protein sequence ID" value="CDP01215"/>
    <property type="gene ID" value="GSCOC_T00034787001"/>
</dbReference>
<dbReference type="Proteomes" id="UP000295252">
    <property type="component" value="Chromosome II"/>
</dbReference>
<dbReference type="AlphaFoldDB" id="A0A068TY60"/>
<dbReference type="InParanoid" id="A0A068TY60"/>
<dbReference type="PANTHER" id="PTHR33181">
    <property type="entry name" value="OS01G0778500 PROTEIN"/>
    <property type="match status" value="1"/>
</dbReference>
<name>A0A068TY60_COFCA</name>
<keyword evidence="2" id="KW-1185">Reference proteome</keyword>
<dbReference type="FunCoup" id="A0A068TY60">
    <property type="interactions" value="52"/>
</dbReference>
<dbReference type="STRING" id="49390.A0A068TY60"/>
<accession>A0A068TY60</accession>
<dbReference type="OrthoDB" id="661559at2759"/>
<organism evidence="1 2">
    <name type="scientific">Coffea canephora</name>
    <name type="common">Robusta coffee</name>
    <dbReference type="NCBI Taxonomy" id="49390"/>
    <lineage>
        <taxon>Eukaryota</taxon>
        <taxon>Viridiplantae</taxon>
        <taxon>Streptophyta</taxon>
        <taxon>Embryophyta</taxon>
        <taxon>Tracheophyta</taxon>
        <taxon>Spermatophyta</taxon>
        <taxon>Magnoliopsida</taxon>
        <taxon>eudicotyledons</taxon>
        <taxon>Gunneridae</taxon>
        <taxon>Pentapetalae</taxon>
        <taxon>asterids</taxon>
        <taxon>lamiids</taxon>
        <taxon>Gentianales</taxon>
        <taxon>Rubiaceae</taxon>
        <taxon>Ixoroideae</taxon>
        <taxon>Gardenieae complex</taxon>
        <taxon>Bertiereae - Coffeeae clade</taxon>
        <taxon>Coffeeae</taxon>
        <taxon>Coffea</taxon>
    </lineage>
</organism>
<reference evidence="2" key="1">
    <citation type="journal article" date="2014" name="Science">
        <title>The coffee genome provides insight into the convergent evolution of caffeine biosynthesis.</title>
        <authorList>
            <person name="Denoeud F."/>
            <person name="Carretero-Paulet L."/>
            <person name="Dereeper A."/>
            <person name="Droc G."/>
            <person name="Guyot R."/>
            <person name="Pietrella M."/>
            <person name="Zheng C."/>
            <person name="Alberti A."/>
            <person name="Anthony F."/>
            <person name="Aprea G."/>
            <person name="Aury J.M."/>
            <person name="Bento P."/>
            <person name="Bernard M."/>
            <person name="Bocs S."/>
            <person name="Campa C."/>
            <person name="Cenci A."/>
            <person name="Combes M.C."/>
            <person name="Crouzillat D."/>
            <person name="Da Silva C."/>
            <person name="Daddiego L."/>
            <person name="De Bellis F."/>
            <person name="Dussert S."/>
            <person name="Garsmeur O."/>
            <person name="Gayraud T."/>
            <person name="Guignon V."/>
            <person name="Jahn K."/>
            <person name="Jamilloux V."/>
            <person name="Joet T."/>
            <person name="Labadie K."/>
            <person name="Lan T."/>
            <person name="Leclercq J."/>
            <person name="Lepelley M."/>
            <person name="Leroy T."/>
            <person name="Li L.T."/>
            <person name="Librado P."/>
            <person name="Lopez L."/>
            <person name="Munoz A."/>
            <person name="Noel B."/>
            <person name="Pallavicini A."/>
            <person name="Perrotta G."/>
            <person name="Poncet V."/>
            <person name="Pot D."/>
            <person name="Priyono X."/>
            <person name="Rigoreau M."/>
            <person name="Rouard M."/>
            <person name="Rozas J."/>
            <person name="Tranchant-Dubreuil C."/>
            <person name="VanBuren R."/>
            <person name="Zhang Q."/>
            <person name="Andrade A.C."/>
            <person name="Argout X."/>
            <person name="Bertrand B."/>
            <person name="de Kochko A."/>
            <person name="Graziosi G."/>
            <person name="Henry R.J."/>
            <person name="Jayarama X."/>
            <person name="Ming R."/>
            <person name="Nagai C."/>
            <person name="Rounsley S."/>
            <person name="Sankoff D."/>
            <person name="Giuliano G."/>
            <person name="Albert V.A."/>
            <person name="Wincker P."/>
            <person name="Lashermes P."/>
        </authorList>
    </citation>
    <scope>NUCLEOTIDE SEQUENCE [LARGE SCALE GENOMIC DNA]</scope>
    <source>
        <strain evidence="2">cv. DH200-94</strain>
    </source>
</reference>
<protein>
    <submittedName>
        <fullName evidence="1">Uncharacterized protein</fullName>
    </submittedName>
</protein>
<evidence type="ECO:0000313" key="1">
    <source>
        <dbReference type="EMBL" id="CDP01215.1"/>
    </source>
</evidence>
<dbReference type="PhylomeDB" id="A0A068TY60"/>
<dbReference type="PANTHER" id="PTHR33181:SF4">
    <property type="entry name" value="OVULE PROTEIN"/>
    <property type="match status" value="1"/>
</dbReference>